<evidence type="ECO:0000256" key="10">
    <source>
        <dbReference type="SAM" id="Coils"/>
    </source>
</evidence>
<dbReference type="InterPro" id="IPR050219">
    <property type="entry name" value="DnaG_primase"/>
</dbReference>
<dbReference type="GO" id="GO:0008270">
    <property type="term" value="F:zinc ion binding"/>
    <property type="evidence" value="ECO:0007669"/>
    <property type="project" value="UniProtKB-KW"/>
</dbReference>
<dbReference type="InterPro" id="IPR034154">
    <property type="entry name" value="TOPRIM_DnaG/twinkle"/>
</dbReference>
<sequence length="986" mass="113661">MPFIPKEEITRLKQETDLLSLVRSYGIELKNHGTNWMGRCPFHEDRTPSFIVTPAKNLWHCMGACKTGGSAIDFVMKREGLGFNEAVERLQRRKPEEGFVKEGLTRNERRQLLEGTTRKIPSTEGLTGEEKDLIFQVISYYQTTLRQTPHALEYLKERGLGSEEAITKFKIGYSDGSLSLTLPSRGTQVGFRIRDLYRDFGYFGISSNGTEHFRSRVVIPIYTRTGELCGMYGRKIEESKTLKTPNHKYLAGRHIGIWNEEDAFRKKELVLCESILDALTYWENGIRNVTCSYGVEGYTEELHQRILEKRISKIYIAYDGDTAGDKGAMSLYERFKKEEVELYRVRFPLNVDANEYALQSEQRQDALLQLLERSVKLTQENTTQEPKRRTVAKEEPTERSEEELTPQYKELFPIEITPRPQEELLTAEGLTALNENGEENSPPSQIQIQPEVKIFKEEVEVKFPERTYLAKGLYRNNASLETLKVTLKVSQEERYHVDNVDLLSYKARTSYLGTATHELREKEETIKKELGRLINVLEEVLNEREKERNVKTEVELTPEERAEAIQYLEAPELLTNILIDFERCGLVGERVNSLVGYLASITRRTENPLAIIIQSSSSAGKSTLMDAILDFVPEEEKEKYSAMTGQSLFYMSSKNLKNKVLAISEEEGVERAKYALKILQSEKKISIASAMKDPTTGRTVTEEYSVEGPVVIFLTTTNLEIDEELENRCLILTVNEGREQTRTILEIQRELETLDGIVKRRDKEKILTLHKNIQRVLRPLVVVNPYAKEMKFPDTKLRMRRDQKKYLTLIKSIALLNQYQREKKIGQGENGERFEYIEVTREDMELGGLLASKILGRTLEELTPQTKEVLYSLYAMVTKESEEQKLTKSEVRFTRRQARERLGMSDTRLRVHLRRLEELEYLIVRSGKQGQIAEYELLYDGEGQEGEEFTLGLTFLGVRETGVDDGLFSWRELLGLARKEEEKESA</sequence>
<dbReference type="SMART" id="SM00493">
    <property type="entry name" value="TOPRIM"/>
    <property type="match status" value="1"/>
</dbReference>
<keyword evidence="6" id="KW-0479">Metal-binding</keyword>
<keyword evidence="5" id="KW-0235">DNA replication</keyword>
<evidence type="ECO:0000313" key="14">
    <source>
        <dbReference type="Proteomes" id="UP000001343"/>
    </source>
</evidence>
<dbReference type="RefSeq" id="WP_002747664.1">
    <property type="nucleotide sequence ID" value="NZ_AKWM02000071.1"/>
</dbReference>
<dbReference type="GO" id="GO:1990077">
    <property type="term" value="C:primosome complex"/>
    <property type="evidence" value="ECO:0007669"/>
    <property type="project" value="UniProtKB-KW"/>
</dbReference>
<keyword evidence="3" id="KW-0808">Transferase</keyword>
<name>A0AA87MM55_9LEPT</name>
<dbReference type="EMBL" id="AKWM02000071">
    <property type="protein sequence ID" value="EKR98734.1"/>
    <property type="molecule type" value="Genomic_DNA"/>
</dbReference>
<dbReference type="AlphaFoldDB" id="A0AA87MM55"/>
<evidence type="ECO:0000256" key="7">
    <source>
        <dbReference type="ARBA" id="ARBA00022771"/>
    </source>
</evidence>
<evidence type="ECO:0000256" key="6">
    <source>
        <dbReference type="ARBA" id="ARBA00022723"/>
    </source>
</evidence>
<protein>
    <submittedName>
        <fullName evidence="13">DNA primase</fullName>
    </submittedName>
</protein>
<feature type="region of interest" description="Disordered" evidence="11">
    <location>
        <begin position="378"/>
        <end position="404"/>
    </location>
</feature>
<dbReference type="PANTHER" id="PTHR30313:SF2">
    <property type="entry name" value="DNA PRIMASE"/>
    <property type="match status" value="1"/>
</dbReference>
<evidence type="ECO:0000256" key="2">
    <source>
        <dbReference type="ARBA" id="ARBA00022515"/>
    </source>
</evidence>
<dbReference type="SMART" id="SM00400">
    <property type="entry name" value="ZnF_CHCC"/>
    <property type="match status" value="1"/>
</dbReference>
<keyword evidence="8" id="KW-0862">Zinc</keyword>
<dbReference type="Pfam" id="PF01807">
    <property type="entry name" value="Zn_ribbon_DnaG"/>
    <property type="match status" value="1"/>
</dbReference>
<dbReference type="InterPro" id="IPR036977">
    <property type="entry name" value="DNA_primase_Znf_CHC2"/>
</dbReference>
<dbReference type="SUPFAM" id="SSF56731">
    <property type="entry name" value="DNA primase core"/>
    <property type="match status" value="1"/>
</dbReference>
<dbReference type="Gene3D" id="3.90.580.10">
    <property type="entry name" value="Zinc finger, CHC2-type domain"/>
    <property type="match status" value="1"/>
</dbReference>
<dbReference type="GO" id="GO:0006269">
    <property type="term" value="P:DNA replication, synthesis of primer"/>
    <property type="evidence" value="ECO:0007669"/>
    <property type="project" value="UniProtKB-KW"/>
</dbReference>
<evidence type="ECO:0000259" key="12">
    <source>
        <dbReference type="PROSITE" id="PS50880"/>
    </source>
</evidence>
<dbReference type="InterPro" id="IPR002694">
    <property type="entry name" value="Znf_CHC2"/>
</dbReference>
<feature type="coiled-coil region" evidence="10">
    <location>
        <begin position="527"/>
        <end position="557"/>
    </location>
</feature>
<dbReference type="Proteomes" id="UP000001343">
    <property type="component" value="Unassembled WGS sequence"/>
</dbReference>
<organism evidence="13 14">
    <name type="scientific">Leptospira mayottensis 200901122</name>
    <dbReference type="NCBI Taxonomy" id="1193010"/>
    <lineage>
        <taxon>Bacteria</taxon>
        <taxon>Pseudomonadati</taxon>
        <taxon>Spirochaetota</taxon>
        <taxon>Spirochaetia</taxon>
        <taxon>Leptospirales</taxon>
        <taxon>Leptospiraceae</taxon>
        <taxon>Leptospira</taxon>
    </lineage>
</organism>
<dbReference type="Pfam" id="PF13155">
    <property type="entry name" value="Toprim_2"/>
    <property type="match status" value="1"/>
</dbReference>
<dbReference type="GO" id="GO:0003677">
    <property type="term" value="F:DNA binding"/>
    <property type="evidence" value="ECO:0007669"/>
    <property type="project" value="InterPro"/>
</dbReference>
<dbReference type="Gene3D" id="3.90.980.10">
    <property type="entry name" value="DNA primase, catalytic core, N-terminal domain"/>
    <property type="match status" value="1"/>
</dbReference>
<keyword evidence="1" id="KW-0240">DNA-directed RNA polymerase</keyword>
<evidence type="ECO:0000256" key="4">
    <source>
        <dbReference type="ARBA" id="ARBA00022695"/>
    </source>
</evidence>
<dbReference type="GO" id="GO:0000428">
    <property type="term" value="C:DNA-directed RNA polymerase complex"/>
    <property type="evidence" value="ECO:0007669"/>
    <property type="project" value="UniProtKB-KW"/>
</dbReference>
<feature type="domain" description="Toprim" evidence="12">
    <location>
        <begin position="267"/>
        <end position="350"/>
    </location>
</feature>
<gene>
    <name evidence="13" type="ORF">LEP1GSC125_0061</name>
</gene>
<keyword evidence="7" id="KW-0863">Zinc-finger</keyword>
<evidence type="ECO:0000313" key="13">
    <source>
        <dbReference type="EMBL" id="EKR98734.1"/>
    </source>
</evidence>
<dbReference type="Pfam" id="PF08275">
    <property type="entry name" value="DNAG_N"/>
    <property type="match status" value="1"/>
</dbReference>
<dbReference type="InterPro" id="IPR013264">
    <property type="entry name" value="DNAG_N"/>
</dbReference>
<feature type="compositionally biased region" description="Basic and acidic residues" evidence="11">
    <location>
        <begin position="385"/>
        <end position="399"/>
    </location>
</feature>
<keyword evidence="2" id="KW-0639">Primosome</keyword>
<evidence type="ECO:0000256" key="5">
    <source>
        <dbReference type="ARBA" id="ARBA00022705"/>
    </source>
</evidence>
<keyword evidence="9" id="KW-0804">Transcription</keyword>
<evidence type="ECO:0000256" key="9">
    <source>
        <dbReference type="ARBA" id="ARBA00023163"/>
    </source>
</evidence>
<evidence type="ECO:0000256" key="8">
    <source>
        <dbReference type="ARBA" id="ARBA00022833"/>
    </source>
</evidence>
<comment type="caution">
    <text evidence="13">The sequence shown here is derived from an EMBL/GenBank/DDBJ whole genome shotgun (WGS) entry which is preliminary data.</text>
</comment>
<keyword evidence="10" id="KW-0175">Coiled coil</keyword>
<dbReference type="PROSITE" id="PS50880">
    <property type="entry name" value="TOPRIM"/>
    <property type="match status" value="1"/>
</dbReference>
<keyword evidence="4" id="KW-0548">Nucleotidyltransferase</keyword>
<dbReference type="GO" id="GO:0005737">
    <property type="term" value="C:cytoplasm"/>
    <property type="evidence" value="ECO:0007669"/>
    <property type="project" value="TreeGrafter"/>
</dbReference>
<evidence type="ECO:0000256" key="1">
    <source>
        <dbReference type="ARBA" id="ARBA00022478"/>
    </source>
</evidence>
<reference evidence="13 14" key="1">
    <citation type="journal article" date="2014" name="Int. J. Syst. Evol. Microbiol.">
        <title>Leptospira mayottensis sp. nov., a pathogenic species of the genus Leptospira isolated from humans.</title>
        <authorList>
            <person name="Bourhy P."/>
            <person name="Collet L."/>
            <person name="Brisse S."/>
            <person name="Picardeau M."/>
        </authorList>
    </citation>
    <scope>NUCLEOTIDE SEQUENCE [LARGE SCALE GENOMIC DNA]</scope>
    <source>
        <strain evidence="13 14">200901122</strain>
    </source>
</reference>
<evidence type="ECO:0000256" key="11">
    <source>
        <dbReference type="SAM" id="MobiDB-lite"/>
    </source>
</evidence>
<evidence type="ECO:0000256" key="3">
    <source>
        <dbReference type="ARBA" id="ARBA00022679"/>
    </source>
</evidence>
<dbReference type="Gene3D" id="3.40.1360.10">
    <property type="match status" value="1"/>
</dbReference>
<dbReference type="InterPro" id="IPR006171">
    <property type="entry name" value="TOPRIM_dom"/>
</dbReference>
<dbReference type="CDD" id="cd01029">
    <property type="entry name" value="TOPRIM_primases"/>
    <property type="match status" value="1"/>
</dbReference>
<dbReference type="InterPro" id="IPR037068">
    <property type="entry name" value="DNA_primase_core_N_sf"/>
</dbReference>
<dbReference type="GO" id="GO:0003899">
    <property type="term" value="F:DNA-directed RNA polymerase activity"/>
    <property type="evidence" value="ECO:0007669"/>
    <property type="project" value="InterPro"/>
</dbReference>
<accession>A0AA87MM55</accession>
<dbReference type="SUPFAM" id="SSF57783">
    <property type="entry name" value="Zinc beta-ribbon"/>
    <property type="match status" value="1"/>
</dbReference>
<dbReference type="PANTHER" id="PTHR30313">
    <property type="entry name" value="DNA PRIMASE"/>
    <property type="match status" value="1"/>
</dbReference>
<proteinExistence type="predicted"/>